<reference evidence="1 2" key="1">
    <citation type="submission" date="2015-02" db="EMBL/GenBank/DDBJ databases">
        <title>Draft genome sequences of ten Microbacterium spp. with emphasis on heavy metal contaminated environments.</title>
        <authorList>
            <person name="Corretto E."/>
        </authorList>
    </citation>
    <scope>NUCLEOTIDE SEQUENCE [LARGE SCALE GENOMIC DNA]</scope>
    <source>
        <strain evidence="1 2">ARN176</strain>
    </source>
</reference>
<sequence length="51" mass="5461">MPAIFCAVSSGRYTFAAVSAESDDELTIPTIFTVDPPTSIVLPTLRLFEVA</sequence>
<proteinExistence type="predicted"/>
<organism evidence="1 2">
    <name type="scientific">Microbacterium azadirachtae</name>
    <dbReference type="NCBI Taxonomy" id="582680"/>
    <lineage>
        <taxon>Bacteria</taxon>
        <taxon>Bacillati</taxon>
        <taxon>Actinomycetota</taxon>
        <taxon>Actinomycetes</taxon>
        <taxon>Micrococcales</taxon>
        <taxon>Microbacteriaceae</taxon>
        <taxon>Microbacterium</taxon>
    </lineage>
</organism>
<protein>
    <submittedName>
        <fullName evidence="1">Uncharacterized protein</fullName>
    </submittedName>
</protein>
<gene>
    <name evidence="1" type="ORF">RS86_00665</name>
</gene>
<dbReference type="AlphaFoldDB" id="A0A0F0LPJ4"/>
<evidence type="ECO:0000313" key="1">
    <source>
        <dbReference type="EMBL" id="KJL34614.1"/>
    </source>
</evidence>
<accession>A0A0F0LPJ4</accession>
<dbReference type="Proteomes" id="UP000033740">
    <property type="component" value="Unassembled WGS sequence"/>
</dbReference>
<keyword evidence="2" id="KW-1185">Reference proteome</keyword>
<dbReference type="STRING" id="582680.RS86_00665"/>
<dbReference type="EMBL" id="JYIX01000026">
    <property type="protein sequence ID" value="KJL34614.1"/>
    <property type="molecule type" value="Genomic_DNA"/>
</dbReference>
<name>A0A0F0LPJ4_9MICO</name>
<evidence type="ECO:0000313" key="2">
    <source>
        <dbReference type="Proteomes" id="UP000033740"/>
    </source>
</evidence>
<comment type="caution">
    <text evidence="1">The sequence shown here is derived from an EMBL/GenBank/DDBJ whole genome shotgun (WGS) entry which is preliminary data.</text>
</comment>